<protein>
    <submittedName>
        <fullName evidence="1">Uncharacterized protein</fullName>
    </submittedName>
</protein>
<accession>A0ABW5BVU6</accession>
<name>A0ABW5BVU6_9BACI</name>
<reference evidence="2" key="1">
    <citation type="journal article" date="2019" name="Int. J. Syst. Evol. Microbiol.">
        <title>The Global Catalogue of Microorganisms (GCM) 10K type strain sequencing project: providing services to taxonomists for standard genome sequencing and annotation.</title>
        <authorList>
            <consortium name="The Broad Institute Genomics Platform"/>
            <consortium name="The Broad Institute Genome Sequencing Center for Infectious Disease"/>
            <person name="Wu L."/>
            <person name="Ma J."/>
        </authorList>
    </citation>
    <scope>NUCLEOTIDE SEQUENCE [LARGE SCALE GENOMIC DNA]</scope>
    <source>
        <strain evidence="2">CGMCC 1.15474</strain>
    </source>
</reference>
<dbReference type="Proteomes" id="UP001597318">
    <property type="component" value="Unassembled WGS sequence"/>
</dbReference>
<proteinExistence type="predicted"/>
<gene>
    <name evidence="1" type="ORF">ACFSKK_08675</name>
</gene>
<comment type="caution">
    <text evidence="1">The sequence shown here is derived from an EMBL/GenBank/DDBJ whole genome shotgun (WGS) entry which is preliminary data.</text>
</comment>
<evidence type="ECO:0000313" key="1">
    <source>
        <dbReference type="EMBL" id="MFD2213749.1"/>
    </source>
</evidence>
<dbReference type="EMBL" id="JBHUIK010000002">
    <property type="protein sequence ID" value="MFD2213749.1"/>
    <property type="molecule type" value="Genomic_DNA"/>
</dbReference>
<sequence>MRIIQDEKFFTIDCDGNVLKYSTGLYIDADMSGYNMEEPSLKELRKIYNDAQNVYFNMQSMGADIEECARVRTELANVYRRYKEALLERIQAAL</sequence>
<evidence type="ECO:0000313" key="2">
    <source>
        <dbReference type="Proteomes" id="UP001597318"/>
    </source>
</evidence>
<dbReference type="RefSeq" id="WP_247344896.1">
    <property type="nucleotide sequence ID" value="NZ_CP095550.1"/>
</dbReference>
<organism evidence="1 2">
    <name type="scientific">Metabacillus endolithicus</name>
    <dbReference type="NCBI Taxonomy" id="1535204"/>
    <lineage>
        <taxon>Bacteria</taxon>
        <taxon>Bacillati</taxon>
        <taxon>Bacillota</taxon>
        <taxon>Bacilli</taxon>
        <taxon>Bacillales</taxon>
        <taxon>Bacillaceae</taxon>
        <taxon>Metabacillus</taxon>
    </lineage>
</organism>
<keyword evidence="2" id="KW-1185">Reference proteome</keyword>